<accession>A0ABQ9ES11</accession>
<dbReference type="InterPro" id="IPR003598">
    <property type="entry name" value="Ig_sub2"/>
</dbReference>
<feature type="transmembrane region" description="Helical" evidence="1">
    <location>
        <begin position="18"/>
        <end position="39"/>
    </location>
</feature>
<dbReference type="Gene3D" id="2.120.10.30">
    <property type="entry name" value="TolB, C-terminal domain"/>
    <property type="match status" value="1"/>
</dbReference>
<dbReference type="Gene3D" id="2.60.40.10">
    <property type="entry name" value="Immunoglobulins"/>
    <property type="match status" value="1"/>
</dbReference>
<proteinExistence type="predicted"/>
<protein>
    <recommendedName>
        <fullName evidence="2">Ig-like domain-containing protein</fullName>
    </recommendedName>
</protein>
<comment type="caution">
    <text evidence="3">The sequence shown here is derived from an EMBL/GenBank/DDBJ whole genome shotgun (WGS) entry which is preliminary data.</text>
</comment>
<keyword evidence="1" id="KW-1133">Transmembrane helix</keyword>
<sequence length="227" mass="25846">MFNDRNIKIHHDHLRTRFIFIALLIVIAVVIIIVLVVFFTNEQKTNKGDPKVLSVPRQITSLVGSNIKLSCSLETRKKEIQWYFQDKPVSVGDRISISEGSLSIQNIKPNDGGEYTCGTDDLKSKSISLAVVEVLLKNVTSQTGEGPHWEQATQSLFFVDHFARQLHRWNSFTGQHDIETFGKQNHEFLKVFLIKKDISINDGKVDPKGRVWTDSFGHFSSKFAKFV</sequence>
<dbReference type="SUPFAM" id="SSF48726">
    <property type="entry name" value="Immunoglobulin"/>
    <property type="match status" value="1"/>
</dbReference>
<dbReference type="PANTHER" id="PTHR10907:SF47">
    <property type="entry name" value="REGUCALCIN"/>
    <property type="match status" value="1"/>
</dbReference>
<dbReference type="SMART" id="SM00408">
    <property type="entry name" value="IGc2"/>
    <property type="match status" value="1"/>
</dbReference>
<keyword evidence="1" id="KW-0472">Membrane</keyword>
<feature type="domain" description="Ig-like" evidence="2">
    <location>
        <begin position="50"/>
        <end position="128"/>
    </location>
</feature>
<dbReference type="SMART" id="SM00409">
    <property type="entry name" value="IG"/>
    <property type="match status" value="1"/>
</dbReference>
<dbReference type="Pfam" id="PF13927">
    <property type="entry name" value="Ig_3"/>
    <property type="match status" value="1"/>
</dbReference>
<dbReference type="PROSITE" id="PS50835">
    <property type="entry name" value="IG_LIKE"/>
    <property type="match status" value="1"/>
</dbReference>
<dbReference type="Proteomes" id="UP001217089">
    <property type="component" value="Unassembled WGS sequence"/>
</dbReference>
<name>A0ABQ9ES11_TEGGR</name>
<gene>
    <name evidence="3" type="ORF">KUTeg_016618</name>
</gene>
<evidence type="ECO:0000313" key="3">
    <source>
        <dbReference type="EMBL" id="KAJ8306073.1"/>
    </source>
</evidence>
<dbReference type="InterPro" id="IPR007110">
    <property type="entry name" value="Ig-like_dom"/>
</dbReference>
<evidence type="ECO:0000256" key="1">
    <source>
        <dbReference type="SAM" id="Phobius"/>
    </source>
</evidence>
<dbReference type="EMBL" id="JARBDR010000813">
    <property type="protein sequence ID" value="KAJ8306073.1"/>
    <property type="molecule type" value="Genomic_DNA"/>
</dbReference>
<organism evidence="3 4">
    <name type="scientific">Tegillarca granosa</name>
    <name type="common">Malaysian cockle</name>
    <name type="synonym">Anadara granosa</name>
    <dbReference type="NCBI Taxonomy" id="220873"/>
    <lineage>
        <taxon>Eukaryota</taxon>
        <taxon>Metazoa</taxon>
        <taxon>Spiralia</taxon>
        <taxon>Lophotrochozoa</taxon>
        <taxon>Mollusca</taxon>
        <taxon>Bivalvia</taxon>
        <taxon>Autobranchia</taxon>
        <taxon>Pteriomorphia</taxon>
        <taxon>Arcoida</taxon>
        <taxon>Arcoidea</taxon>
        <taxon>Arcidae</taxon>
        <taxon>Tegillarca</taxon>
    </lineage>
</organism>
<keyword evidence="4" id="KW-1185">Reference proteome</keyword>
<evidence type="ECO:0000313" key="4">
    <source>
        <dbReference type="Proteomes" id="UP001217089"/>
    </source>
</evidence>
<dbReference type="PANTHER" id="PTHR10907">
    <property type="entry name" value="REGUCALCIN"/>
    <property type="match status" value="1"/>
</dbReference>
<dbReference type="InterPro" id="IPR003599">
    <property type="entry name" value="Ig_sub"/>
</dbReference>
<dbReference type="InterPro" id="IPR013783">
    <property type="entry name" value="Ig-like_fold"/>
</dbReference>
<evidence type="ECO:0000259" key="2">
    <source>
        <dbReference type="PROSITE" id="PS50835"/>
    </source>
</evidence>
<reference evidence="3 4" key="1">
    <citation type="submission" date="2022-12" db="EMBL/GenBank/DDBJ databases">
        <title>Chromosome-level genome of Tegillarca granosa.</title>
        <authorList>
            <person name="Kim J."/>
        </authorList>
    </citation>
    <scope>NUCLEOTIDE SEQUENCE [LARGE SCALE GENOMIC DNA]</scope>
    <source>
        <strain evidence="3">Teg-2019</strain>
        <tissue evidence="3">Adductor muscle</tissue>
    </source>
</reference>
<dbReference type="InterPro" id="IPR011042">
    <property type="entry name" value="6-blade_b-propeller_TolB-like"/>
</dbReference>
<dbReference type="InterPro" id="IPR036179">
    <property type="entry name" value="Ig-like_dom_sf"/>
</dbReference>
<keyword evidence="1" id="KW-0812">Transmembrane</keyword>